<dbReference type="AlphaFoldDB" id="A0A9X1UNL8"/>
<reference evidence="1" key="1">
    <citation type="submission" date="2022-01" db="EMBL/GenBank/DDBJ databases">
        <title>Genome sequence and assembly of Parabukholderia sp. RG36.</title>
        <authorList>
            <person name="Chhetri G."/>
        </authorList>
    </citation>
    <scope>NUCLEOTIDE SEQUENCE</scope>
    <source>
        <strain evidence="1">RG36</strain>
    </source>
</reference>
<organism evidence="1 2">
    <name type="scientific">Paraburkholderia tagetis</name>
    <dbReference type="NCBI Taxonomy" id="2913261"/>
    <lineage>
        <taxon>Bacteria</taxon>
        <taxon>Pseudomonadati</taxon>
        <taxon>Pseudomonadota</taxon>
        <taxon>Betaproteobacteria</taxon>
        <taxon>Burkholderiales</taxon>
        <taxon>Burkholderiaceae</taxon>
        <taxon>Paraburkholderia</taxon>
    </lineage>
</organism>
<keyword evidence="2" id="KW-1185">Reference proteome</keyword>
<dbReference type="RefSeq" id="WP_238468768.1">
    <property type="nucleotide sequence ID" value="NZ_JAKLJA010000073.1"/>
</dbReference>
<sequence>MISEIIGNSRFEAFLESIDSDLAARAKSKGCTHCGGTLHSATYPRKPRGLSDCVDPPNRRRSFCCETCRRRTTPASVRFMGRRVYTATIVVLVSAMDEGVTNRRIDIDELRGTLGVHRRTLQRWRRWWRTVFTATPFWSVARADLMPPPDTTALPASLLERFVGPEASMRLAQCLRFLAPLYGPHGDRAC</sequence>
<dbReference type="EMBL" id="JAKLJA010000073">
    <property type="protein sequence ID" value="MCG5078792.1"/>
    <property type="molecule type" value="Genomic_DNA"/>
</dbReference>
<dbReference type="Proteomes" id="UP001139308">
    <property type="component" value="Unassembled WGS sequence"/>
</dbReference>
<proteinExistence type="predicted"/>
<evidence type="ECO:0000313" key="1">
    <source>
        <dbReference type="EMBL" id="MCG5078792.1"/>
    </source>
</evidence>
<accession>A0A9X1UNL8</accession>
<evidence type="ECO:0000313" key="2">
    <source>
        <dbReference type="Proteomes" id="UP001139308"/>
    </source>
</evidence>
<protein>
    <submittedName>
        <fullName evidence="1">Uncharacterized protein</fullName>
    </submittedName>
</protein>
<name>A0A9X1UNL8_9BURK</name>
<comment type="caution">
    <text evidence="1">The sequence shown here is derived from an EMBL/GenBank/DDBJ whole genome shotgun (WGS) entry which is preliminary data.</text>
</comment>
<gene>
    <name evidence="1" type="ORF">L5014_36635</name>
</gene>